<dbReference type="EC" id="5.4.99.-" evidence="5"/>
<proteinExistence type="inferred from homology"/>
<dbReference type="GO" id="GO:0000455">
    <property type="term" value="P:enzyme-directed rRNA pseudouridine synthesis"/>
    <property type="evidence" value="ECO:0007669"/>
    <property type="project" value="UniProtKB-ARBA"/>
</dbReference>
<dbReference type="Gene3D" id="3.30.70.580">
    <property type="entry name" value="Pseudouridine synthase I, catalytic domain, N-terminal subdomain"/>
    <property type="match status" value="1"/>
</dbReference>
<evidence type="ECO:0000256" key="3">
    <source>
        <dbReference type="ARBA" id="ARBA00023235"/>
    </source>
</evidence>
<dbReference type="CDD" id="cd00165">
    <property type="entry name" value="S4"/>
    <property type="match status" value="1"/>
</dbReference>
<dbReference type="GO" id="GO:0005829">
    <property type="term" value="C:cytosol"/>
    <property type="evidence" value="ECO:0007669"/>
    <property type="project" value="UniProtKB-ARBA"/>
</dbReference>
<protein>
    <recommendedName>
        <fullName evidence="5">Pseudouridine synthase</fullName>
        <ecNumber evidence="5">5.4.99.-</ecNumber>
    </recommendedName>
</protein>
<dbReference type="PANTHER" id="PTHR47683">
    <property type="entry name" value="PSEUDOURIDINE SYNTHASE FAMILY PROTEIN-RELATED"/>
    <property type="match status" value="1"/>
</dbReference>
<dbReference type="PROSITE" id="PS01149">
    <property type="entry name" value="PSI_RSU"/>
    <property type="match status" value="1"/>
</dbReference>
<keyword evidence="3 5" id="KW-0413">Isomerase</keyword>
<dbReference type="Gene3D" id="3.30.70.1560">
    <property type="entry name" value="Alpha-L RNA-binding motif"/>
    <property type="match status" value="1"/>
</dbReference>
<reference evidence="8" key="1">
    <citation type="submission" date="2016-10" db="EMBL/GenBank/DDBJ databases">
        <authorList>
            <person name="Varghese N."/>
            <person name="Submissions S."/>
        </authorList>
    </citation>
    <scope>NUCLEOTIDE SEQUENCE [LARGE SCALE GENOMIC DNA]</scope>
    <source>
        <strain evidence="8">MPL-11</strain>
    </source>
</reference>
<dbReference type="SUPFAM" id="SSF55120">
    <property type="entry name" value="Pseudouridine synthase"/>
    <property type="match status" value="1"/>
</dbReference>
<dbReference type="GO" id="GO:0003723">
    <property type="term" value="F:RNA binding"/>
    <property type="evidence" value="ECO:0007669"/>
    <property type="project" value="UniProtKB-KW"/>
</dbReference>
<dbReference type="InterPro" id="IPR050343">
    <property type="entry name" value="RsuA_PseudoU_synthase"/>
</dbReference>
<feature type="domain" description="RNA-binding S4" evidence="6">
    <location>
        <begin position="1"/>
        <end position="59"/>
    </location>
</feature>
<evidence type="ECO:0000256" key="2">
    <source>
        <dbReference type="ARBA" id="ARBA00022884"/>
    </source>
</evidence>
<dbReference type="Pfam" id="PF01479">
    <property type="entry name" value="S4"/>
    <property type="match status" value="1"/>
</dbReference>
<name>A0A1H1B1Q0_9LACT</name>
<dbReference type="SUPFAM" id="SSF55174">
    <property type="entry name" value="Alpha-L RNA-binding motif"/>
    <property type="match status" value="1"/>
</dbReference>
<dbReference type="InterPro" id="IPR018496">
    <property type="entry name" value="PsdUridine_synth_RsuA/RluB_CS"/>
</dbReference>
<evidence type="ECO:0000313" key="7">
    <source>
        <dbReference type="EMBL" id="SDQ45830.1"/>
    </source>
</evidence>
<keyword evidence="2 4" id="KW-0694">RNA-binding</keyword>
<dbReference type="InterPro" id="IPR020094">
    <property type="entry name" value="TruA/RsuA/RluB/E/F_N"/>
</dbReference>
<dbReference type="Pfam" id="PF00849">
    <property type="entry name" value="PseudoU_synth_2"/>
    <property type="match status" value="1"/>
</dbReference>
<dbReference type="FunFam" id="3.30.70.1560:FF:000001">
    <property type="entry name" value="Pseudouridine synthase"/>
    <property type="match status" value="1"/>
</dbReference>
<accession>A0A1H1B1Q0</accession>
<evidence type="ECO:0000256" key="5">
    <source>
        <dbReference type="RuleBase" id="RU003887"/>
    </source>
</evidence>
<dbReference type="RefSeq" id="WP_035021651.1">
    <property type="nucleotide sequence ID" value="NZ_CP084916.1"/>
</dbReference>
<dbReference type="PROSITE" id="PS50889">
    <property type="entry name" value="S4"/>
    <property type="match status" value="1"/>
</dbReference>
<evidence type="ECO:0000256" key="4">
    <source>
        <dbReference type="PROSITE-ProRule" id="PRU00182"/>
    </source>
</evidence>
<evidence type="ECO:0000313" key="8">
    <source>
        <dbReference type="Proteomes" id="UP000199481"/>
    </source>
</evidence>
<comment type="similarity">
    <text evidence="1 5">Belongs to the pseudouridine synthase RsuA family.</text>
</comment>
<evidence type="ECO:0000256" key="1">
    <source>
        <dbReference type="ARBA" id="ARBA00008348"/>
    </source>
</evidence>
<dbReference type="InterPro" id="IPR036986">
    <property type="entry name" value="S4_RNA-bd_sf"/>
</dbReference>
<evidence type="ECO:0000259" key="6">
    <source>
        <dbReference type="SMART" id="SM00363"/>
    </source>
</evidence>
<dbReference type="GO" id="GO:0120159">
    <property type="term" value="F:rRNA pseudouridine synthase activity"/>
    <property type="evidence" value="ECO:0007669"/>
    <property type="project" value="UniProtKB-ARBA"/>
</dbReference>
<dbReference type="InterPro" id="IPR000748">
    <property type="entry name" value="PsdUridine_synth_RsuA/RluB/E/F"/>
</dbReference>
<keyword evidence="8" id="KW-1185">Reference proteome</keyword>
<dbReference type="InterPro" id="IPR020103">
    <property type="entry name" value="PsdUridine_synth_cat_dom_sf"/>
</dbReference>
<dbReference type="AlphaFoldDB" id="A0A1H1B1Q0"/>
<dbReference type="SMART" id="SM00363">
    <property type="entry name" value="S4"/>
    <property type="match status" value="1"/>
</dbReference>
<dbReference type="CDD" id="cd02553">
    <property type="entry name" value="PseudoU_synth_RsuA"/>
    <property type="match status" value="1"/>
</dbReference>
<dbReference type="InterPro" id="IPR042092">
    <property type="entry name" value="PsdUridine_s_RsuA/RluB/E/F_cat"/>
</dbReference>
<dbReference type="Gene3D" id="3.10.290.10">
    <property type="entry name" value="RNA-binding S4 domain"/>
    <property type="match status" value="1"/>
</dbReference>
<dbReference type="Proteomes" id="UP000199481">
    <property type="component" value="Unassembled WGS sequence"/>
</dbReference>
<dbReference type="InterPro" id="IPR006145">
    <property type="entry name" value="PsdUridine_synth_RsuA/RluA"/>
</dbReference>
<gene>
    <name evidence="7" type="ORF">SAMN04487752_2379</name>
</gene>
<dbReference type="OrthoDB" id="9807213at2"/>
<dbReference type="PANTHER" id="PTHR47683:SF4">
    <property type="entry name" value="PSEUDOURIDINE SYNTHASE"/>
    <property type="match status" value="1"/>
</dbReference>
<dbReference type="EMBL" id="FNJW01000008">
    <property type="protein sequence ID" value="SDQ45830.1"/>
    <property type="molecule type" value="Genomic_DNA"/>
</dbReference>
<sequence>MRLDKLLANMGFGTRKTVKTVLKSKEVTVNGTIEKEGKTQVDPDKDVIVVSGEAVHYQEFVYFMMHKPQGVVSATTDNLHETVIDLLQPQDQVLDPFPVGRLDKDTEGLLLLTNDGTLAHNLLSPKKHVDKCYEAIIEGLVNEQDIQAFKDGITLNDGFICQSAQLEIVSTDSEKKQTLIKVTIHEGKFHQVKRMFEAVGKSVSYLKRLSMGKLQLDETVKIGKYRPLTKEELESLIDA</sequence>
<dbReference type="InterPro" id="IPR002942">
    <property type="entry name" value="S4_RNA-bd"/>
</dbReference>
<organism evidence="7 8">
    <name type="scientific">Carnobacterium viridans</name>
    <dbReference type="NCBI Taxonomy" id="174587"/>
    <lineage>
        <taxon>Bacteria</taxon>
        <taxon>Bacillati</taxon>
        <taxon>Bacillota</taxon>
        <taxon>Bacilli</taxon>
        <taxon>Lactobacillales</taxon>
        <taxon>Carnobacteriaceae</taxon>
        <taxon>Carnobacterium</taxon>
    </lineage>
</organism>
<dbReference type="NCBIfam" id="TIGR00093">
    <property type="entry name" value="pseudouridine synthase"/>
    <property type="match status" value="1"/>
</dbReference>